<evidence type="ECO:0000256" key="6">
    <source>
        <dbReference type="ARBA" id="ARBA00022801"/>
    </source>
</evidence>
<dbReference type="InterPro" id="IPR010614">
    <property type="entry name" value="RAD3-like_helicase_DEAD"/>
</dbReference>
<evidence type="ECO:0000256" key="1">
    <source>
        <dbReference type="ARBA" id="ARBA00022485"/>
    </source>
</evidence>
<keyword evidence="9" id="KW-0067">ATP-binding</keyword>
<evidence type="ECO:0000256" key="5">
    <source>
        <dbReference type="ARBA" id="ARBA00022763"/>
    </source>
</evidence>
<name>A0A223I1L2_THETR</name>
<dbReference type="GO" id="GO:0016818">
    <property type="term" value="F:hydrolase activity, acting on acid anhydrides, in phosphorus-containing anhydrides"/>
    <property type="evidence" value="ECO:0007669"/>
    <property type="project" value="InterPro"/>
</dbReference>
<evidence type="ECO:0000256" key="13">
    <source>
        <dbReference type="ARBA" id="ARBA00023204"/>
    </source>
</evidence>
<dbReference type="SUPFAM" id="SSF52540">
    <property type="entry name" value="P-loop containing nucleoside triphosphate hydrolases"/>
    <property type="match status" value="2"/>
</dbReference>
<dbReference type="InterPro" id="IPR006554">
    <property type="entry name" value="Helicase-like_DEXD_c2"/>
</dbReference>
<evidence type="ECO:0000313" key="17">
    <source>
        <dbReference type="EMBL" id="AST58444.1"/>
    </source>
</evidence>
<dbReference type="InterPro" id="IPR014013">
    <property type="entry name" value="Helic_SF1/SF2_ATP-bd_DinG/Rad3"/>
</dbReference>
<keyword evidence="11" id="KW-0411">Iron-sulfur</keyword>
<reference evidence="17 18" key="1">
    <citation type="submission" date="2016-08" db="EMBL/GenBank/DDBJ databases">
        <title>A novel genetic cassette of butanologenic Thermoanaerobacterium thermosaccharolyticum that directly convert cellulose to butanol.</title>
        <authorList>
            <person name="Li T."/>
            <person name="He J."/>
        </authorList>
    </citation>
    <scope>NUCLEOTIDE SEQUENCE [LARGE SCALE GENOMIC DNA]</scope>
    <source>
        <strain evidence="17 18">TG57</strain>
    </source>
</reference>
<dbReference type="GO" id="GO:0003677">
    <property type="term" value="F:DNA binding"/>
    <property type="evidence" value="ECO:0007669"/>
    <property type="project" value="UniProtKB-KW"/>
</dbReference>
<evidence type="ECO:0000256" key="10">
    <source>
        <dbReference type="ARBA" id="ARBA00023004"/>
    </source>
</evidence>
<evidence type="ECO:0000256" key="15">
    <source>
        <dbReference type="ARBA" id="ARBA00038058"/>
    </source>
</evidence>
<feature type="domain" description="Helicase ATP-binding" evidence="16">
    <location>
        <begin position="194"/>
        <end position="440"/>
    </location>
</feature>
<evidence type="ECO:0000256" key="12">
    <source>
        <dbReference type="ARBA" id="ARBA00023125"/>
    </source>
</evidence>
<dbReference type="RefSeq" id="WP_237268758.1">
    <property type="nucleotide sequence ID" value="NZ_CP016893.1"/>
</dbReference>
<keyword evidence="10" id="KW-0408">Iron</keyword>
<accession>A0A223I1L2</accession>
<keyword evidence="7 17" id="KW-0347">Helicase</keyword>
<comment type="similarity">
    <text evidence="15">Belongs to the helicase family. DinG subfamily.</text>
</comment>
<dbReference type="Gene3D" id="3.90.320.10">
    <property type="match status" value="1"/>
</dbReference>
<evidence type="ECO:0000256" key="4">
    <source>
        <dbReference type="ARBA" id="ARBA00022741"/>
    </source>
</evidence>
<dbReference type="GO" id="GO:0005524">
    <property type="term" value="F:ATP binding"/>
    <property type="evidence" value="ECO:0007669"/>
    <property type="project" value="UniProtKB-KW"/>
</dbReference>
<dbReference type="SMART" id="SM00491">
    <property type="entry name" value="HELICc2"/>
    <property type="match status" value="1"/>
</dbReference>
<evidence type="ECO:0000256" key="8">
    <source>
        <dbReference type="ARBA" id="ARBA00022839"/>
    </source>
</evidence>
<dbReference type="InterPro" id="IPR042493">
    <property type="entry name" value="XPD_DNA_FeS"/>
</dbReference>
<evidence type="ECO:0000256" key="9">
    <source>
        <dbReference type="ARBA" id="ARBA00022840"/>
    </source>
</evidence>
<dbReference type="GO" id="GO:0043139">
    <property type="term" value="F:5'-3' DNA helicase activity"/>
    <property type="evidence" value="ECO:0007669"/>
    <property type="project" value="UniProtKB-EC"/>
</dbReference>
<keyword evidence="14" id="KW-0413">Isomerase</keyword>
<dbReference type="Proteomes" id="UP000214975">
    <property type="component" value="Chromosome"/>
</dbReference>
<evidence type="ECO:0000256" key="3">
    <source>
        <dbReference type="ARBA" id="ARBA00022723"/>
    </source>
</evidence>
<proteinExistence type="inferred from homology"/>
<dbReference type="Pfam" id="PF12705">
    <property type="entry name" value="PDDEXK_1"/>
    <property type="match status" value="1"/>
</dbReference>
<keyword evidence="5" id="KW-0227">DNA damage</keyword>
<dbReference type="PANTHER" id="PTHR11472">
    <property type="entry name" value="DNA REPAIR DEAD HELICASE RAD3/XP-D SUBFAMILY MEMBER"/>
    <property type="match status" value="1"/>
</dbReference>
<keyword evidence="12" id="KW-0238">DNA-binding</keyword>
<dbReference type="SMART" id="SM00488">
    <property type="entry name" value="DEXDc2"/>
    <property type="match status" value="1"/>
</dbReference>
<evidence type="ECO:0000256" key="11">
    <source>
        <dbReference type="ARBA" id="ARBA00023014"/>
    </source>
</evidence>
<dbReference type="GO" id="GO:0004527">
    <property type="term" value="F:exonuclease activity"/>
    <property type="evidence" value="ECO:0007669"/>
    <property type="project" value="UniProtKB-KW"/>
</dbReference>
<keyword evidence="8" id="KW-0269">Exonuclease</keyword>
<dbReference type="Pfam" id="PF06733">
    <property type="entry name" value="DEAD_2"/>
    <property type="match status" value="1"/>
</dbReference>
<dbReference type="Pfam" id="PF13307">
    <property type="entry name" value="Helicase_C_2"/>
    <property type="match status" value="1"/>
</dbReference>
<dbReference type="InterPro" id="IPR045028">
    <property type="entry name" value="DinG/Rad3-like"/>
</dbReference>
<keyword evidence="3" id="KW-0479">Metal-binding</keyword>
<protein>
    <submittedName>
        <fullName evidence="17">ATP-dependent helicase</fullName>
    </submittedName>
</protein>
<dbReference type="AlphaFoldDB" id="A0A223I1L2"/>
<keyword evidence="1" id="KW-0004">4Fe-4S</keyword>
<dbReference type="Gene3D" id="1.10.275.40">
    <property type="match status" value="1"/>
</dbReference>
<keyword evidence="4" id="KW-0547">Nucleotide-binding</keyword>
<evidence type="ECO:0000256" key="2">
    <source>
        <dbReference type="ARBA" id="ARBA00022722"/>
    </source>
</evidence>
<evidence type="ECO:0000256" key="14">
    <source>
        <dbReference type="ARBA" id="ARBA00023235"/>
    </source>
</evidence>
<keyword evidence="6" id="KW-0378">Hydrolase</keyword>
<dbReference type="EMBL" id="CP016893">
    <property type="protein sequence ID" value="AST58444.1"/>
    <property type="molecule type" value="Genomic_DNA"/>
</dbReference>
<evidence type="ECO:0000256" key="7">
    <source>
        <dbReference type="ARBA" id="ARBA00022806"/>
    </source>
</evidence>
<dbReference type="GO" id="GO:0006281">
    <property type="term" value="P:DNA repair"/>
    <property type="evidence" value="ECO:0007669"/>
    <property type="project" value="UniProtKB-KW"/>
</dbReference>
<dbReference type="InterPro" id="IPR038726">
    <property type="entry name" value="PDDEXK_AddAB-type"/>
</dbReference>
<dbReference type="GO" id="GO:0051539">
    <property type="term" value="F:4 iron, 4 sulfur cluster binding"/>
    <property type="evidence" value="ECO:0007669"/>
    <property type="project" value="UniProtKB-KW"/>
</dbReference>
<evidence type="ECO:0000259" key="16">
    <source>
        <dbReference type="PROSITE" id="PS51193"/>
    </source>
</evidence>
<dbReference type="GO" id="GO:0046872">
    <property type="term" value="F:metal ion binding"/>
    <property type="evidence" value="ECO:0007669"/>
    <property type="project" value="UniProtKB-KW"/>
</dbReference>
<dbReference type="InterPro" id="IPR027417">
    <property type="entry name" value="P-loop_NTPase"/>
</dbReference>
<dbReference type="InterPro" id="IPR006555">
    <property type="entry name" value="ATP-dep_Helicase_C"/>
</dbReference>
<keyword evidence="2" id="KW-0540">Nuclease</keyword>
<dbReference type="Gene3D" id="1.10.30.20">
    <property type="entry name" value="Bacterial XPD DNA helicase, FeS cluster domain"/>
    <property type="match status" value="1"/>
</dbReference>
<dbReference type="InterPro" id="IPR011604">
    <property type="entry name" value="PDDEXK-like_dom_sf"/>
</dbReference>
<dbReference type="PANTHER" id="PTHR11472:SF34">
    <property type="entry name" value="REGULATOR OF TELOMERE ELONGATION HELICASE 1"/>
    <property type="match status" value="1"/>
</dbReference>
<evidence type="ECO:0000313" key="18">
    <source>
        <dbReference type="Proteomes" id="UP000214975"/>
    </source>
</evidence>
<gene>
    <name evidence="17" type="ORF">Thert_02588</name>
</gene>
<dbReference type="Gene3D" id="3.40.50.300">
    <property type="entry name" value="P-loop containing nucleotide triphosphate hydrolases"/>
    <property type="match status" value="2"/>
</dbReference>
<sequence>MDGLYERLDVMIKEKIKVSVRDLVEFILRSGDLNSEFVGNGNRRALEGARIHRKIQKSKNENYTKEVSLKYEAEYDDFILAVEGRADGIIIENGNVTIDEIKTTNAQLNDIDDNYNPLHLAQAKCYAYIYSIQNDFDTINIQLTYYQIDNDEIKYLRYTYSIDELKAFFEDLLKKFYNWAMISYSWINERNSSIEKIDFPYKNYRKGQRKLAVAVYRTIEREKKLFVQAPTGIGKTISTIFPSIKAMKEGMTSKIFYLTAKTIAGTVADETFKMLRDKGLRIKTLDITAKEKICLNERTECTPESCPYAKGHYDRINDAIMDMILNEDDFSRAKIEEYAKKHTVCPFEFSLDLSLWSDVVICDYNYVFDPNVGLKRFFQDKSDFTLLVDEAHNLVDRSREMFSAELFKKEFLSLKKSMKGKNNKIEKVLSKINSIFLQMKKQCGENNFFVAKEKQVALDGYLRQFIGEAELYLVNNKKSSKCDELIDLYFKSLSYLKISDMYDSSYMTYVEKDGDDVKIKLFCLDPSKLLSQTLQKVRGTIFFSATLLPITYYKSLLGGSHEDYAICLDSPFDTKNRMILIADDVSTKYKDRENTREKVAEYIDAVVWKKPGNYIVYFPSYEYMNMIYEIYKDRGTNMIIKQESSMSEDDKESFLKMFEDEKKGIIAFCVLGGIFSEGIDLKNDRLIGVIIVGVGLPQICLERDIIKDYFEEKYGLGYEFAYLYPGFNKVMQSAGRVIRTETDRGVILLIDERFLHKNYIKLFPKEWFPYIKVNKNNIEAYLDGFWRNL</sequence>
<organism evidence="17 18">
    <name type="scientific">Thermoanaerobacterium thermosaccharolyticum</name>
    <name type="common">Clostridium thermosaccharolyticum</name>
    <dbReference type="NCBI Taxonomy" id="1517"/>
    <lineage>
        <taxon>Bacteria</taxon>
        <taxon>Bacillati</taxon>
        <taxon>Bacillota</taxon>
        <taxon>Clostridia</taxon>
        <taxon>Thermoanaerobacterales</taxon>
        <taxon>Thermoanaerobacteraceae</taxon>
        <taxon>Thermoanaerobacterium</taxon>
    </lineage>
</organism>
<dbReference type="PROSITE" id="PS51193">
    <property type="entry name" value="HELICASE_ATP_BIND_2"/>
    <property type="match status" value="1"/>
</dbReference>
<keyword evidence="13" id="KW-0234">DNA repair</keyword>